<sequence length="101" mass="10459">MNTVMSKIAAIPAILLALAGWALIASSAVAMLSGPYEGRTCQTECVQWLFFSGTGSAVLGLILGIIGLRLAQGYRLSQVALWIAGPLCAIVLTIVLIGNLA</sequence>
<reference evidence="3" key="1">
    <citation type="submission" date="2020-01" db="EMBL/GenBank/DDBJ databases">
        <title>Caldichromatium gen. nov., sp. nov., a thermophilic purple sulfur bacterium member of the family Chromatiaceae isolated from Nakabusa hot spring, Japan.</title>
        <authorList>
            <person name="Saini M.K."/>
            <person name="Hanada S."/>
            <person name="Tank M."/>
        </authorList>
    </citation>
    <scope>NUCLEOTIDE SEQUENCE [LARGE SCALE GENOMIC DNA]</scope>
    <source>
        <strain evidence="3">No.7</strain>
    </source>
</reference>
<protein>
    <submittedName>
        <fullName evidence="2">Uncharacterized protein</fullName>
    </submittedName>
</protein>
<dbReference type="KEGG" id="cjap:GWK36_02740"/>
<keyword evidence="1" id="KW-0472">Membrane</keyword>
<evidence type="ECO:0000313" key="3">
    <source>
        <dbReference type="Proteomes" id="UP000502699"/>
    </source>
</evidence>
<name>A0A6G7VBC7_9GAMM</name>
<organism evidence="2 3">
    <name type="scientific">Caldichromatium japonicum</name>
    <dbReference type="NCBI Taxonomy" id="2699430"/>
    <lineage>
        <taxon>Bacteria</taxon>
        <taxon>Pseudomonadati</taxon>
        <taxon>Pseudomonadota</taxon>
        <taxon>Gammaproteobacteria</taxon>
        <taxon>Chromatiales</taxon>
        <taxon>Chromatiaceae</taxon>
        <taxon>Caldichromatium</taxon>
    </lineage>
</organism>
<keyword evidence="1" id="KW-1133">Transmembrane helix</keyword>
<gene>
    <name evidence="2" type="ORF">GWK36_02740</name>
</gene>
<keyword evidence="1" id="KW-0812">Transmembrane</keyword>
<proteinExistence type="predicted"/>
<feature type="transmembrane region" description="Helical" evidence="1">
    <location>
        <begin position="46"/>
        <end position="68"/>
    </location>
</feature>
<keyword evidence="3" id="KW-1185">Reference proteome</keyword>
<accession>A0A6G7VBC7</accession>
<feature type="transmembrane region" description="Helical" evidence="1">
    <location>
        <begin position="80"/>
        <end position="100"/>
    </location>
</feature>
<evidence type="ECO:0000256" key="1">
    <source>
        <dbReference type="SAM" id="Phobius"/>
    </source>
</evidence>
<dbReference type="Proteomes" id="UP000502699">
    <property type="component" value="Chromosome"/>
</dbReference>
<dbReference type="RefSeq" id="WP_166269870.1">
    <property type="nucleotide sequence ID" value="NZ_CP048029.1"/>
</dbReference>
<dbReference type="EMBL" id="CP048029">
    <property type="protein sequence ID" value="QIK37097.1"/>
    <property type="molecule type" value="Genomic_DNA"/>
</dbReference>
<dbReference type="AlphaFoldDB" id="A0A6G7VBC7"/>
<evidence type="ECO:0000313" key="2">
    <source>
        <dbReference type="EMBL" id="QIK37097.1"/>
    </source>
</evidence>